<feature type="domain" description="PDZ" evidence="5">
    <location>
        <begin position="8"/>
        <end position="91"/>
    </location>
</feature>
<dbReference type="Gene3D" id="2.30.42.10">
    <property type="match status" value="1"/>
</dbReference>
<evidence type="ECO:0000256" key="4">
    <source>
        <dbReference type="SAM" id="MobiDB-lite"/>
    </source>
</evidence>
<proteinExistence type="predicted"/>
<dbReference type="GO" id="GO:0051371">
    <property type="term" value="F:muscle alpha-actinin binding"/>
    <property type="evidence" value="ECO:0007669"/>
    <property type="project" value="TreeGrafter"/>
</dbReference>
<keyword evidence="7" id="KW-1185">Reference proteome</keyword>
<comment type="subcellular location">
    <subcellularLocation>
        <location evidence="1">Cytoplasm</location>
    </subcellularLocation>
</comment>
<dbReference type="CDD" id="cd23068">
    <property type="entry name" value="PDZ_ZASP52-like"/>
    <property type="match status" value="1"/>
</dbReference>
<keyword evidence="3" id="KW-0440">LIM domain</keyword>
<keyword evidence="3" id="KW-0862">Zinc</keyword>
<evidence type="ECO:0000313" key="6">
    <source>
        <dbReference type="EMBL" id="KAK7093397.1"/>
    </source>
</evidence>
<organism evidence="6 7">
    <name type="scientific">Littorina saxatilis</name>
    <dbReference type="NCBI Taxonomy" id="31220"/>
    <lineage>
        <taxon>Eukaryota</taxon>
        <taxon>Metazoa</taxon>
        <taxon>Spiralia</taxon>
        <taxon>Lophotrochozoa</taxon>
        <taxon>Mollusca</taxon>
        <taxon>Gastropoda</taxon>
        <taxon>Caenogastropoda</taxon>
        <taxon>Littorinimorpha</taxon>
        <taxon>Littorinoidea</taxon>
        <taxon>Littorinidae</taxon>
        <taxon>Littorina</taxon>
    </lineage>
</organism>
<dbReference type="InterPro" id="IPR050604">
    <property type="entry name" value="PDZ-LIM_domain"/>
</dbReference>
<gene>
    <name evidence="6" type="ORF">V1264_007160</name>
</gene>
<dbReference type="GO" id="GO:0061061">
    <property type="term" value="P:muscle structure development"/>
    <property type="evidence" value="ECO:0007669"/>
    <property type="project" value="TreeGrafter"/>
</dbReference>
<dbReference type="AlphaFoldDB" id="A0AAN9AUG9"/>
<evidence type="ECO:0000259" key="5">
    <source>
        <dbReference type="PROSITE" id="PS50106"/>
    </source>
</evidence>
<feature type="compositionally biased region" description="Basic and acidic residues" evidence="4">
    <location>
        <begin position="177"/>
        <end position="186"/>
    </location>
</feature>
<keyword evidence="3" id="KW-0479">Metal-binding</keyword>
<accession>A0AAN9AUG9</accession>
<feature type="compositionally biased region" description="Low complexity" evidence="4">
    <location>
        <begin position="161"/>
        <end position="173"/>
    </location>
</feature>
<sequence length="203" mass="21641">MASGDVEEIQLRRYDSSQQWGFRMQGGSEQNMPLYIAHVSPKSIAGKAGVRNGDAVLQIDKASTQGWSHSQAKQAINRGGNEVDVVVQRGAINVQDMPAEEGGSARVEMDEGSINPHMNEGSKFRNVKPKSYRMLEAQLGGPAPPSVLGKKKAQPAPPPAAAAAGPPAGGAKPSSIFDRKKQDRSDYLQSQGTTIQKAYGQSQ</sequence>
<dbReference type="SMART" id="SM00228">
    <property type="entry name" value="PDZ"/>
    <property type="match status" value="1"/>
</dbReference>
<comment type="caution">
    <text evidence="6">The sequence shown here is derived from an EMBL/GenBank/DDBJ whole genome shotgun (WGS) entry which is preliminary data.</text>
</comment>
<feature type="region of interest" description="Disordered" evidence="4">
    <location>
        <begin position="96"/>
        <end position="203"/>
    </location>
</feature>
<dbReference type="GO" id="GO:0031941">
    <property type="term" value="C:filamentous actin"/>
    <property type="evidence" value="ECO:0007669"/>
    <property type="project" value="TreeGrafter"/>
</dbReference>
<evidence type="ECO:0000256" key="1">
    <source>
        <dbReference type="ARBA" id="ARBA00004496"/>
    </source>
</evidence>
<protein>
    <recommendedName>
        <fullName evidence="5">PDZ domain-containing protein</fullName>
    </recommendedName>
</protein>
<dbReference type="InterPro" id="IPR001478">
    <property type="entry name" value="PDZ"/>
</dbReference>
<evidence type="ECO:0000313" key="7">
    <source>
        <dbReference type="Proteomes" id="UP001374579"/>
    </source>
</evidence>
<evidence type="ECO:0000256" key="2">
    <source>
        <dbReference type="ARBA" id="ARBA00022490"/>
    </source>
</evidence>
<dbReference type="GO" id="GO:0030018">
    <property type="term" value="C:Z disc"/>
    <property type="evidence" value="ECO:0007669"/>
    <property type="project" value="TreeGrafter"/>
</dbReference>
<dbReference type="Pfam" id="PF00595">
    <property type="entry name" value="PDZ"/>
    <property type="match status" value="1"/>
</dbReference>
<dbReference type="Proteomes" id="UP001374579">
    <property type="component" value="Unassembled WGS sequence"/>
</dbReference>
<dbReference type="SUPFAM" id="SSF50156">
    <property type="entry name" value="PDZ domain-like"/>
    <property type="match status" value="1"/>
</dbReference>
<dbReference type="GO" id="GO:0003779">
    <property type="term" value="F:actin binding"/>
    <property type="evidence" value="ECO:0007669"/>
    <property type="project" value="TreeGrafter"/>
</dbReference>
<dbReference type="PANTHER" id="PTHR24214">
    <property type="entry name" value="PDZ AND LIM DOMAIN PROTEIN ZASP"/>
    <property type="match status" value="1"/>
</dbReference>
<reference evidence="6 7" key="1">
    <citation type="submission" date="2024-02" db="EMBL/GenBank/DDBJ databases">
        <title>Chromosome-scale genome assembly of the rough periwinkle Littorina saxatilis.</title>
        <authorList>
            <person name="De Jode A."/>
            <person name="Faria R."/>
            <person name="Formenti G."/>
            <person name="Sims Y."/>
            <person name="Smith T.P."/>
            <person name="Tracey A."/>
            <person name="Wood J.M.D."/>
            <person name="Zagrodzka Z.B."/>
            <person name="Johannesson K."/>
            <person name="Butlin R.K."/>
            <person name="Leder E.H."/>
        </authorList>
    </citation>
    <scope>NUCLEOTIDE SEQUENCE [LARGE SCALE GENOMIC DNA]</scope>
    <source>
        <strain evidence="6">Snail1</strain>
        <tissue evidence="6">Muscle</tissue>
    </source>
</reference>
<dbReference type="EMBL" id="JBAMIC010000019">
    <property type="protein sequence ID" value="KAK7093397.1"/>
    <property type="molecule type" value="Genomic_DNA"/>
</dbReference>
<dbReference type="GO" id="GO:0030036">
    <property type="term" value="P:actin cytoskeleton organization"/>
    <property type="evidence" value="ECO:0007669"/>
    <property type="project" value="TreeGrafter"/>
</dbReference>
<dbReference type="PROSITE" id="PS50106">
    <property type="entry name" value="PDZ"/>
    <property type="match status" value="1"/>
</dbReference>
<dbReference type="InterPro" id="IPR036034">
    <property type="entry name" value="PDZ_sf"/>
</dbReference>
<dbReference type="PANTHER" id="PTHR24214:SF38">
    <property type="entry name" value="PDZ AND LIM DOMAIN PROTEIN ZASP-RELATED"/>
    <property type="match status" value="1"/>
</dbReference>
<name>A0AAN9AUG9_9CAEN</name>
<feature type="compositionally biased region" description="Polar residues" evidence="4">
    <location>
        <begin position="187"/>
        <end position="203"/>
    </location>
</feature>
<dbReference type="GO" id="GO:0001725">
    <property type="term" value="C:stress fiber"/>
    <property type="evidence" value="ECO:0007669"/>
    <property type="project" value="TreeGrafter"/>
</dbReference>
<dbReference type="GO" id="GO:0005912">
    <property type="term" value="C:adherens junction"/>
    <property type="evidence" value="ECO:0007669"/>
    <property type="project" value="TreeGrafter"/>
</dbReference>
<keyword evidence="2" id="KW-0963">Cytoplasm</keyword>
<evidence type="ECO:0000256" key="3">
    <source>
        <dbReference type="ARBA" id="ARBA00023038"/>
    </source>
</evidence>